<dbReference type="Proteomes" id="UP000282312">
    <property type="component" value="Unassembled WGS sequence"/>
</dbReference>
<reference evidence="2 3" key="1">
    <citation type="submission" date="2018-05" db="EMBL/GenBank/DDBJ databases">
        <title>Micromonospora from Atacama Desert.</title>
        <authorList>
            <person name="Carro L."/>
            <person name="Goodfellow M."/>
            <person name="Klenk H.-P."/>
        </authorList>
    </citation>
    <scope>NUCLEOTIDE SEQUENCE [LARGE SCALE GENOMIC DNA]</scope>
    <source>
        <strain evidence="2 3">LB39</strain>
    </source>
</reference>
<evidence type="ECO:0000256" key="1">
    <source>
        <dbReference type="SAM" id="MobiDB-lite"/>
    </source>
</evidence>
<dbReference type="EMBL" id="QGSZ01000356">
    <property type="protein sequence ID" value="RQW95586.1"/>
    <property type="molecule type" value="Genomic_DNA"/>
</dbReference>
<feature type="compositionally biased region" description="Basic and acidic residues" evidence="1">
    <location>
        <begin position="33"/>
        <end position="59"/>
    </location>
</feature>
<proteinExistence type="predicted"/>
<feature type="compositionally biased region" description="Basic and acidic residues" evidence="1">
    <location>
        <begin position="1"/>
        <end position="13"/>
    </location>
</feature>
<dbReference type="RefSeq" id="WP_124777846.1">
    <property type="nucleotide sequence ID" value="NZ_QGSZ01000356.1"/>
</dbReference>
<dbReference type="OrthoDB" id="9894086at2"/>
<dbReference type="AlphaFoldDB" id="A0A3N9WNR6"/>
<sequence length="59" mass="6685">MPERPAARDDSAIEHQPPPELSREPRVSGANPRDVRETRDVRDSDGADEHESHDPYQPL</sequence>
<feature type="region of interest" description="Disordered" evidence="1">
    <location>
        <begin position="1"/>
        <end position="59"/>
    </location>
</feature>
<gene>
    <name evidence="2" type="ORF">DLJ59_32560</name>
</gene>
<protein>
    <submittedName>
        <fullName evidence="2">Uncharacterized protein</fullName>
    </submittedName>
</protein>
<organism evidence="2 3">
    <name type="scientific">Micromonospora inaquosa</name>
    <dbReference type="NCBI Taxonomy" id="2203716"/>
    <lineage>
        <taxon>Bacteria</taxon>
        <taxon>Bacillati</taxon>
        <taxon>Actinomycetota</taxon>
        <taxon>Actinomycetes</taxon>
        <taxon>Micromonosporales</taxon>
        <taxon>Micromonosporaceae</taxon>
        <taxon>Micromonospora</taxon>
    </lineage>
</organism>
<accession>A0A3N9WNR6</accession>
<evidence type="ECO:0000313" key="3">
    <source>
        <dbReference type="Proteomes" id="UP000282312"/>
    </source>
</evidence>
<comment type="caution">
    <text evidence="2">The sequence shown here is derived from an EMBL/GenBank/DDBJ whole genome shotgun (WGS) entry which is preliminary data.</text>
</comment>
<keyword evidence="3" id="KW-1185">Reference proteome</keyword>
<name>A0A3N9WNR6_9ACTN</name>
<evidence type="ECO:0000313" key="2">
    <source>
        <dbReference type="EMBL" id="RQW95586.1"/>
    </source>
</evidence>